<organism evidence="1 2">
    <name type="scientific">Alteromonas macleodii (strain English Channel 673)</name>
    <dbReference type="NCBI Taxonomy" id="1004788"/>
    <lineage>
        <taxon>Bacteria</taxon>
        <taxon>Pseudomonadati</taxon>
        <taxon>Pseudomonadota</taxon>
        <taxon>Gammaproteobacteria</taxon>
        <taxon>Alteromonadales</taxon>
        <taxon>Alteromonadaceae</taxon>
        <taxon>Alteromonas/Salinimonas group</taxon>
        <taxon>Alteromonas</taxon>
    </lineage>
</organism>
<sequence>MSVKSSAVEQLCSILIFFDRKAVQDQAILLFGDKSSRQNDQAGIFVNSFVS</sequence>
<dbReference type="EMBL" id="CP003844">
    <property type="protein sequence ID" value="AFT72890.1"/>
    <property type="molecule type" value="Genomic_DNA"/>
</dbReference>
<protein>
    <submittedName>
        <fullName evidence="1">Uncharacterized protein</fullName>
    </submittedName>
</protein>
<gene>
    <name evidence="1" type="ordered locus">AMEC673_00920</name>
</gene>
<reference evidence="2" key="1">
    <citation type="journal article" date="2012" name="Sci. Rep.">
        <title>Genomes of surface isolates of Alteromonas macleodii: the life of a widespread marine opportunistic copiotroph.</title>
        <authorList>
            <person name="Lopez-Perez M."/>
            <person name="Gonzaga A."/>
            <person name="Martin-Cuadrado A.B."/>
            <person name="Onyshchenko O."/>
            <person name="Ghavidel A."/>
            <person name="Ghai R."/>
            <person name="Rodriguez-Valera F."/>
        </authorList>
    </citation>
    <scope>NUCLEOTIDE SEQUENCE [LARGE SCALE GENOMIC DNA]</scope>
    <source>
        <strain evidence="2">English Channel 673</strain>
    </source>
</reference>
<evidence type="ECO:0000313" key="2">
    <source>
        <dbReference type="Proteomes" id="UP000006296"/>
    </source>
</evidence>
<name>A0AB32ZTQ5_ALTME</name>
<dbReference type="KEGG" id="amg:AMEC673_00920"/>
<proteinExistence type="predicted"/>
<dbReference type="AlphaFoldDB" id="A0AB32ZTQ5"/>
<accession>A0AB32ZTQ5</accession>
<evidence type="ECO:0000313" key="1">
    <source>
        <dbReference type="EMBL" id="AFT72890.1"/>
    </source>
</evidence>
<dbReference type="Proteomes" id="UP000006296">
    <property type="component" value="Chromosome"/>
</dbReference>